<dbReference type="PATRIC" id="fig|1618608.3.peg.159"/>
<dbReference type="HAMAP" id="MF_00181">
    <property type="entry name" value="Cytosol_peptidase_M17"/>
    <property type="match status" value="1"/>
</dbReference>
<feature type="binding site" evidence="7">
    <location>
        <position position="285"/>
    </location>
    <ligand>
        <name>Mn(2+)</name>
        <dbReference type="ChEBI" id="CHEBI:29035"/>
        <label>2</label>
    </ligand>
</feature>
<dbReference type="PANTHER" id="PTHR11963">
    <property type="entry name" value="LEUCINE AMINOPEPTIDASE-RELATED"/>
    <property type="match status" value="1"/>
</dbReference>
<dbReference type="CDD" id="cd00433">
    <property type="entry name" value="Peptidase_M17"/>
    <property type="match status" value="1"/>
</dbReference>
<dbReference type="InterPro" id="IPR008283">
    <property type="entry name" value="Peptidase_M17_N"/>
</dbReference>
<keyword evidence="7" id="KW-0464">Manganese</keyword>
<dbReference type="InterPro" id="IPR000819">
    <property type="entry name" value="Peptidase_M17_C"/>
</dbReference>
<dbReference type="PANTHER" id="PTHR11963:SF23">
    <property type="entry name" value="CYTOSOL AMINOPEPTIDASE"/>
    <property type="match status" value="1"/>
</dbReference>
<dbReference type="PROSITE" id="PS00631">
    <property type="entry name" value="CYTOSOL_AP"/>
    <property type="match status" value="1"/>
</dbReference>
<evidence type="ECO:0000256" key="1">
    <source>
        <dbReference type="ARBA" id="ARBA00000135"/>
    </source>
</evidence>
<evidence type="ECO:0000256" key="7">
    <source>
        <dbReference type="HAMAP-Rule" id="MF_00181"/>
    </source>
</evidence>
<dbReference type="AlphaFoldDB" id="A0A0G1WRB2"/>
<dbReference type="EMBL" id="LCQQ01000009">
    <property type="protein sequence ID" value="KKW21326.1"/>
    <property type="molecule type" value="Genomic_DNA"/>
</dbReference>
<feature type="binding site" evidence="7">
    <location>
        <position position="267"/>
    </location>
    <ligand>
        <name>Mn(2+)</name>
        <dbReference type="ChEBI" id="CHEBI:29035"/>
        <label>1</label>
    </ligand>
</feature>
<dbReference type="SUPFAM" id="SSF52949">
    <property type="entry name" value="Macro domain-like"/>
    <property type="match status" value="1"/>
</dbReference>
<feature type="active site" evidence="7">
    <location>
        <position position="274"/>
    </location>
</feature>
<dbReference type="Pfam" id="PF02789">
    <property type="entry name" value="Peptidase_M17_N"/>
    <property type="match status" value="1"/>
</dbReference>
<reference evidence="9 10" key="1">
    <citation type="journal article" date="2015" name="Nature">
        <title>rRNA introns, odd ribosomes, and small enigmatic genomes across a large radiation of phyla.</title>
        <authorList>
            <person name="Brown C.T."/>
            <person name="Hug L.A."/>
            <person name="Thomas B.C."/>
            <person name="Sharon I."/>
            <person name="Castelle C.J."/>
            <person name="Singh A."/>
            <person name="Wilkins M.J."/>
            <person name="Williams K.H."/>
            <person name="Banfield J.F."/>
        </authorList>
    </citation>
    <scope>NUCLEOTIDE SEQUENCE [LARGE SCALE GENOMIC DNA]</scope>
</reference>
<protein>
    <recommendedName>
        <fullName evidence="7">Probable cytosol aminopeptidase</fullName>
        <ecNumber evidence="7">3.4.11.1</ecNumber>
    </recommendedName>
    <alternativeName>
        <fullName evidence="7">Leucine aminopeptidase</fullName>
        <shortName evidence="7">LAP</shortName>
        <ecNumber evidence="7">3.4.11.10</ecNumber>
    </alternativeName>
    <alternativeName>
        <fullName evidence="7">Leucyl aminopeptidase</fullName>
    </alternativeName>
</protein>
<dbReference type="GO" id="GO:0070006">
    <property type="term" value="F:metalloaminopeptidase activity"/>
    <property type="evidence" value="ECO:0007669"/>
    <property type="project" value="InterPro"/>
</dbReference>
<comment type="catalytic activity">
    <reaction evidence="2 7">
        <text>Release of an N-terminal amino acid, preferentially leucine, but not glutamic or aspartic acids.</text>
        <dbReference type="EC" id="3.4.11.10"/>
    </reaction>
</comment>
<dbReference type="Gene3D" id="3.40.630.10">
    <property type="entry name" value="Zn peptidases"/>
    <property type="match status" value="1"/>
</dbReference>
<dbReference type="InterPro" id="IPR011356">
    <property type="entry name" value="Leucine_aapep/pepB"/>
</dbReference>
<dbReference type="PRINTS" id="PR00481">
    <property type="entry name" value="LAMNOPPTDASE"/>
</dbReference>
<evidence type="ECO:0000313" key="9">
    <source>
        <dbReference type="EMBL" id="KKW21326.1"/>
    </source>
</evidence>
<comment type="caution">
    <text evidence="9">The sequence shown here is derived from an EMBL/GenBank/DDBJ whole genome shotgun (WGS) entry which is preliminary data.</text>
</comment>
<dbReference type="SUPFAM" id="SSF53187">
    <property type="entry name" value="Zn-dependent exopeptidases"/>
    <property type="match status" value="1"/>
</dbReference>
<feature type="domain" description="Cytosol aminopeptidase" evidence="8">
    <location>
        <begin position="342"/>
        <end position="349"/>
    </location>
</feature>
<dbReference type="Gene3D" id="3.40.220.10">
    <property type="entry name" value="Leucine Aminopeptidase, subunit E, domain 1"/>
    <property type="match status" value="1"/>
</dbReference>
<dbReference type="EC" id="3.4.11.10" evidence="7"/>
<dbReference type="GO" id="GO:0006508">
    <property type="term" value="P:proteolysis"/>
    <property type="evidence" value="ECO:0007669"/>
    <property type="project" value="UniProtKB-KW"/>
</dbReference>
<accession>A0A0G1WRB2</accession>
<comment type="subcellular location">
    <subcellularLocation>
        <location evidence="7">Cytoplasm</location>
    </subcellularLocation>
</comment>
<evidence type="ECO:0000256" key="4">
    <source>
        <dbReference type="ARBA" id="ARBA00022438"/>
    </source>
</evidence>
<gene>
    <name evidence="7" type="primary">pepA</name>
    <name evidence="9" type="ORF">UY61_C0009G0021</name>
</gene>
<keyword evidence="5 7" id="KW-0645">Protease</keyword>
<dbReference type="InterPro" id="IPR043472">
    <property type="entry name" value="Macro_dom-like"/>
</dbReference>
<comment type="cofactor">
    <cofactor evidence="7">
        <name>Mn(2+)</name>
        <dbReference type="ChEBI" id="CHEBI:29035"/>
    </cofactor>
    <text evidence="7">Binds 2 manganese ions per subunit.</text>
</comment>
<keyword evidence="6 7" id="KW-0378">Hydrolase</keyword>
<dbReference type="GO" id="GO:0030145">
    <property type="term" value="F:manganese ion binding"/>
    <property type="evidence" value="ECO:0007669"/>
    <property type="project" value="UniProtKB-UniRule"/>
</dbReference>
<evidence type="ECO:0000259" key="8">
    <source>
        <dbReference type="PROSITE" id="PS00631"/>
    </source>
</evidence>
<organism evidence="9 10">
    <name type="scientific">Candidatus Adlerbacteria bacterium GW2011_GWC1_50_9</name>
    <dbReference type="NCBI Taxonomy" id="1618608"/>
    <lineage>
        <taxon>Bacteria</taxon>
        <taxon>Candidatus Adleribacteriota</taxon>
    </lineage>
</organism>
<comment type="catalytic activity">
    <reaction evidence="1 7">
        <text>Release of an N-terminal amino acid, Xaa-|-Yaa-, in which Xaa is preferably Leu, but may be other amino acids including Pro although not Arg or Lys, and Yaa may be Pro. Amino acid amides and methyl esters are also readily hydrolyzed, but rates on arylamides are exceedingly low.</text>
        <dbReference type="EC" id="3.4.11.1"/>
    </reaction>
</comment>
<dbReference type="InterPro" id="IPR023042">
    <property type="entry name" value="Peptidase_M17_leu_NH2_pept"/>
</dbReference>
<feature type="binding site" evidence="7">
    <location>
        <position position="344"/>
    </location>
    <ligand>
        <name>Mn(2+)</name>
        <dbReference type="ChEBI" id="CHEBI:29035"/>
        <label>1</label>
    </ligand>
</feature>
<comment type="function">
    <text evidence="7">Presumably involved in the processing and regular turnover of intracellular proteins. Catalyzes the removal of unsubstituted N-terminal amino acids from various peptides.</text>
</comment>
<dbReference type="GO" id="GO:0005737">
    <property type="term" value="C:cytoplasm"/>
    <property type="evidence" value="ECO:0007669"/>
    <property type="project" value="UniProtKB-SubCell"/>
</dbReference>
<dbReference type="Proteomes" id="UP000034201">
    <property type="component" value="Unassembled WGS sequence"/>
</dbReference>
<feature type="active site" evidence="7">
    <location>
        <position position="348"/>
    </location>
</feature>
<evidence type="ECO:0000256" key="5">
    <source>
        <dbReference type="ARBA" id="ARBA00022670"/>
    </source>
</evidence>
<feature type="binding site" evidence="7">
    <location>
        <position position="346"/>
    </location>
    <ligand>
        <name>Mn(2+)</name>
        <dbReference type="ChEBI" id="CHEBI:29035"/>
        <label>1</label>
    </ligand>
</feature>
<evidence type="ECO:0000256" key="3">
    <source>
        <dbReference type="ARBA" id="ARBA00009528"/>
    </source>
</evidence>
<feature type="binding site" evidence="7">
    <location>
        <position position="267"/>
    </location>
    <ligand>
        <name>Mn(2+)</name>
        <dbReference type="ChEBI" id="CHEBI:29035"/>
        <label>2</label>
    </ligand>
</feature>
<sequence>MRITAIEMNALRRAQNIFLPAFKGEPLEKAAFFQFLPSPMRAVTKKFLKEEFTGEDGETKLLWTPRGKNTRIAFFGLGERKAWNTRKALLIPRRMVQFAKREKIKEFALPLSDVFGTEENHAARVATNAILADYDFNRYKETPKDGWPKVKNITLAVEKKLIRDVEQKITEGIIIGEETNRARDLANTPGGDMTPKLLAAEAKRAGKEWNIPVTIFDEKKMKALGMGGILGVAQGSTEPPRFIIMEYKGGHKDQKPLVLVGKGVTFDTGGLNIKPDQYIYEMHMDMSGGAAVIHGVAAIARLKLPINAVGIVPAVENMPSGSSYRPGDLLKTMSGKTIEVLNTDAEGRVILSDALWYGWKYFKPGLMVDFATLTGAAHVAVGNFMSAVFTKKKETEDLLRDVGSKSGDYVWPFPLWDEYLADIKGTFGDLSNIAKSDRYGGAIHGAKFLEQFTGEADWAHIDIAPKMTTIDSEFLSKGASGVGVRFIVELAKRYAEKAPNHKSQIPNKSQ</sequence>
<evidence type="ECO:0000256" key="2">
    <source>
        <dbReference type="ARBA" id="ARBA00000967"/>
    </source>
</evidence>
<evidence type="ECO:0000313" key="10">
    <source>
        <dbReference type="Proteomes" id="UP000034201"/>
    </source>
</evidence>
<feature type="binding site" evidence="7">
    <location>
        <position position="346"/>
    </location>
    <ligand>
        <name>Mn(2+)</name>
        <dbReference type="ChEBI" id="CHEBI:29035"/>
        <label>2</label>
    </ligand>
</feature>
<keyword evidence="4 7" id="KW-0031">Aminopeptidase</keyword>
<keyword evidence="7" id="KW-0479">Metal-binding</keyword>
<evidence type="ECO:0000256" key="6">
    <source>
        <dbReference type="ARBA" id="ARBA00022801"/>
    </source>
</evidence>
<keyword evidence="7" id="KW-0963">Cytoplasm</keyword>
<proteinExistence type="inferred from homology"/>
<name>A0A0G1WRB2_9BACT</name>
<comment type="similarity">
    <text evidence="3 7">Belongs to the peptidase M17 family.</text>
</comment>
<dbReference type="EC" id="3.4.11.1" evidence="7"/>
<feature type="binding site" evidence="7">
    <location>
        <position position="262"/>
    </location>
    <ligand>
        <name>Mn(2+)</name>
        <dbReference type="ChEBI" id="CHEBI:29035"/>
        <label>2</label>
    </ligand>
</feature>
<dbReference type="Pfam" id="PF00883">
    <property type="entry name" value="Peptidase_M17"/>
    <property type="match status" value="1"/>
</dbReference>